<keyword evidence="2" id="KW-1185">Reference proteome</keyword>
<comment type="caution">
    <text evidence="1">The sequence shown here is derived from an EMBL/GenBank/DDBJ whole genome shotgun (WGS) entry which is preliminary data.</text>
</comment>
<evidence type="ECO:0000313" key="2">
    <source>
        <dbReference type="Proteomes" id="UP001305779"/>
    </source>
</evidence>
<name>A0ABR0ESK4_ZASCE</name>
<evidence type="ECO:0000313" key="1">
    <source>
        <dbReference type="EMBL" id="KAK4504604.1"/>
    </source>
</evidence>
<proteinExistence type="predicted"/>
<organism evidence="1 2">
    <name type="scientific">Zasmidium cellare</name>
    <name type="common">Wine cellar mold</name>
    <name type="synonym">Racodium cellare</name>
    <dbReference type="NCBI Taxonomy" id="395010"/>
    <lineage>
        <taxon>Eukaryota</taxon>
        <taxon>Fungi</taxon>
        <taxon>Dikarya</taxon>
        <taxon>Ascomycota</taxon>
        <taxon>Pezizomycotina</taxon>
        <taxon>Dothideomycetes</taxon>
        <taxon>Dothideomycetidae</taxon>
        <taxon>Mycosphaerellales</taxon>
        <taxon>Mycosphaerellaceae</taxon>
        <taxon>Zasmidium</taxon>
    </lineage>
</organism>
<sequence length="480" mass="54165">MSGSSAKTRKNLDWCSCANRRQHRRFAKDKEPWNLTNAEAELQTTTGTLSKISAEHGCLKSFAEKSWVELFEKRRILNIRELFAAGLLKEDDRADFESPSNFNSNSFGCIYIWDLADVLTTKESDELTVLEARPILASWLYYFAICEFRHGEHAAILAVIQKRFLKSNDLNPWYLPFIKRYVQKAVVALAEEKSPESLAIAISLATQCLKRIGFNRAALADMQHALPLPTVTKQPPFVAAALIRFYKALHARNELLLPESTQGTYAGLNISTEVFPWVNDQSSTPELALTLFGTQVSNSTCQEFEDNGQTTMTPIYGWIFALPAARQDSFAEAIIAASPTATNGHVYIRFDRQQSGGEGYLWDTSFIGFVVKNYRAGKQHFQTFVRVARPGMGYDPSATARVRTVGKHSTEHELFGPLEGQQPRVKEFFQKHYRIEMAQAVLANARKNAPQMTPGLTLSCVRWASKGLWREYRRDRGDLG</sequence>
<gene>
    <name evidence="1" type="ORF">PRZ48_005520</name>
</gene>
<dbReference type="EMBL" id="JAXOVC010000003">
    <property type="protein sequence ID" value="KAK4504604.1"/>
    <property type="molecule type" value="Genomic_DNA"/>
</dbReference>
<dbReference type="Proteomes" id="UP001305779">
    <property type="component" value="Unassembled WGS sequence"/>
</dbReference>
<reference evidence="1 2" key="1">
    <citation type="journal article" date="2023" name="G3 (Bethesda)">
        <title>A chromosome-level genome assembly of Zasmidium syzygii isolated from banana leaves.</title>
        <authorList>
            <person name="van Westerhoven A.C."/>
            <person name="Mehrabi R."/>
            <person name="Talebi R."/>
            <person name="Steentjes M.B.F."/>
            <person name="Corcolon B."/>
            <person name="Chong P.A."/>
            <person name="Kema G.H.J."/>
            <person name="Seidl M.F."/>
        </authorList>
    </citation>
    <scope>NUCLEOTIDE SEQUENCE [LARGE SCALE GENOMIC DNA]</scope>
    <source>
        <strain evidence="1 2">P124</strain>
    </source>
</reference>
<protein>
    <submittedName>
        <fullName evidence="1">Uncharacterized protein</fullName>
    </submittedName>
</protein>
<accession>A0ABR0ESK4</accession>